<name>A0A6A6CAA0_ZASCE</name>
<evidence type="ECO:0000256" key="1">
    <source>
        <dbReference type="SAM" id="MobiDB-lite"/>
    </source>
</evidence>
<dbReference type="RefSeq" id="XP_033664039.1">
    <property type="nucleotide sequence ID" value="XM_033813737.1"/>
</dbReference>
<gene>
    <name evidence="2" type="ORF">M409DRAFT_57814</name>
</gene>
<dbReference type="AlphaFoldDB" id="A0A6A6CAA0"/>
<organism evidence="2 3">
    <name type="scientific">Zasmidium cellare ATCC 36951</name>
    <dbReference type="NCBI Taxonomy" id="1080233"/>
    <lineage>
        <taxon>Eukaryota</taxon>
        <taxon>Fungi</taxon>
        <taxon>Dikarya</taxon>
        <taxon>Ascomycota</taxon>
        <taxon>Pezizomycotina</taxon>
        <taxon>Dothideomycetes</taxon>
        <taxon>Dothideomycetidae</taxon>
        <taxon>Mycosphaerellales</taxon>
        <taxon>Mycosphaerellaceae</taxon>
        <taxon>Zasmidium</taxon>
    </lineage>
</organism>
<reference evidence="2" key="1">
    <citation type="journal article" date="2020" name="Stud. Mycol.">
        <title>101 Dothideomycetes genomes: a test case for predicting lifestyles and emergence of pathogens.</title>
        <authorList>
            <person name="Haridas S."/>
            <person name="Albert R."/>
            <person name="Binder M."/>
            <person name="Bloem J."/>
            <person name="Labutti K."/>
            <person name="Salamov A."/>
            <person name="Andreopoulos B."/>
            <person name="Baker S."/>
            <person name="Barry K."/>
            <person name="Bills G."/>
            <person name="Bluhm B."/>
            <person name="Cannon C."/>
            <person name="Castanera R."/>
            <person name="Culley D."/>
            <person name="Daum C."/>
            <person name="Ezra D."/>
            <person name="Gonzalez J."/>
            <person name="Henrissat B."/>
            <person name="Kuo A."/>
            <person name="Liang C."/>
            <person name="Lipzen A."/>
            <person name="Lutzoni F."/>
            <person name="Magnuson J."/>
            <person name="Mondo S."/>
            <person name="Nolan M."/>
            <person name="Ohm R."/>
            <person name="Pangilinan J."/>
            <person name="Park H.-J."/>
            <person name="Ramirez L."/>
            <person name="Alfaro M."/>
            <person name="Sun H."/>
            <person name="Tritt A."/>
            <person name="Yoshinaga Y."/>
            <person name="Zwiers L.-H."/>
            <person name="Turgeon B."/>
            <person name="Goodwin S."/>
            <person name="Spatafora J."/>
            <person name="Crous P."/>
            <person name="Grigoriev I."/>
        </authorList>
    </citation>
    <scope>NUCLEOTIDE SEQUENCE</scope>
    <source>
        <strain evidence="2">ATCC 36951</strain>
    </source>
</reference>
<evidence type="ECO:0000313" key="2">
    <source>
        <dbReference type="EMBL" id="KAF2163150.1"/>
    </source>
</evidence>
<proteinExistence type="predicted"/>
<feature type="compositionally biased region" description="Basic and acidic residues" evidence="1">
    <location>
        <begin position="176"/>
        <end position="194"/>
    </location>
</feature>
<dbReference type="Proteomes" id="UP000799537">
    <property type="component" value="Unassembled WGS sequence"/>
</dbReference>
<feature type="region of interest" description="Disordered" evidence="1">
    <location>
        <begin position="172"/>
        <end position="194"/>
    </location>
</feature>
<evidence type="ECO:0000313" key="3">
    <source>
        <dbReference type="Proteomes" id="UP000799537"/>
    </source>
</evidence>
<keyword evidence="3" id="KW-1185">Reference proteome</keyword>
<accession>A0A6A6CAA0</accession>
<sequence>MPQCRRMTITASGWPGTSVNTKRCNGKRWVRKGKNLVLLICLGARVKEHGTGTGKWDMESGWRESILETWGLGTLGFVSSRRGAEACIDSSFSRWYTTIRAEQLLFRATACSNRSRKEFQFFHGRHGTESERHVRRRTDEEVRPNAAVSWWCSAVAYSASWARCTPENAAGQTSVRELRDAERPPSKQEARRKTYSECGIYSSNPSNTARRSIIIKQQQKAVYEKKRVCHCH</sequence>
<dbReference type="GeneID" id="54567009"/>
<dbReference type="EMBL" id="ML993610">
    <property type="protein sequence ID" value="KAF2163150.1"/>
    <property type="molecule type" value="Genomic_DNA"/>
</dbReference>
<protein>
    <submittedName>
        <fullName evidence="2">Uncharacterized protein</fullName>
    </submittedName>
</protein>